<gene>
    <name evidence="2" type="ORF">CH362_11145</name>
</gene>
<dbReference type="OrthoDB" id="329019at2"/>
<sequence>MLSYRFSSNSIFYKFIIFLFVAFVLNCGLALGYQAEEEAAKASQENDNSPILAALGLSAGGGSSGIVSFSVSSLSFSATGVGSGTYTITVPSWPVSGSTGQIDLTLTWSGTMACSNPSPSSFSFADDQQYPVTSSTITFACGKPGSGAIDHTIINAPSAASSLIGTSVGSVSITVSP</sequence>
<proteinExistence type="predicted"/>
<organism evidence="2 3">
    <name type="scientific">Leptospira saintgironsiae</name>
    <dbReference type="NCBI Taxonomy" id="2023183"/>
    <lineage>
        <taxon>Bacteria</taxon>
        <taxon>Pseudomonadati</taxon>
        <taxon>Spirochaetota</taxon>
        <taxon>Spirochaetia</taxon>
        <taxon>Leptospirales</taxon>
        <taxon>Leptospiraceae</taxon>
        <taxon>Leptospira</taxon>
    </lineage>
</organism>
<keyword evidence="1" id="KW-1133">Transmembrane helix</keyword>
<dbReference type="Proteomes" id="UP000231926">
    <property type="component" value="Unassembled WGS sequence"/>
</dbReference>
<protein>
    <submittedName>
        <fullName evidence="2">Uncharacterized protein</fullName>
    </submittedName>
</protein>
<name>A0A2M9YBS0_9LEPT</name>
<dbReference type="RefSeq" id="WP_100710431.1">
    <property type="nucleotide sequence ID" value="NZ_NPDR01000004.1"/>
</dbReference>
<evidence type="ECO:0000313" key="2">
    <source>
        <dbReference type="EMBL" id="PJZ48992.1"/>
    </source>
</evidence>
<keyword evidence="1" id="KW-0812">Transmembrane</keyword>
<keyword evidence="1" id="KW-0472">Membrane</keyword>
<keyword evidence="3" id="KW-1185">Reference proteome</keyword>
<accession>A0A2M9YBS0</accession>
<dbReference type="AlphaFoldDB" id="A0A2M9YBS0"/>
<dbReference type="EMBL" id="NPDR01000004">
    <property type="protein sequence ID" value="PJZ48992.1"/>
    <property type="molecule type" value="Genomic_DNA"/>
</dbReference>
<reference evidence="2 3" key="1">
    <citation type="submission" date="2017-07" db="EMBL/GenBank/DDBJ databases">
        <title>Leptospira spp. isolated from tropical soils.</title>
        <authorList>
            <person name="Thibeaux R."/>
            <person name="Iraola G."/>
            <person name="Ferres I."/>
            <person name="Bierque E."/>
            <person name="Girault D."/>
            <person name="Soupe-Gilbert M.-E."/>
            <person name="Picardeau M."/>
            <person name="Goarant C."/>
        </authorList>
    </citation>
    <scope>NUCLEOTIDE SEQUENCE [LARGE SCALE GENOMIC DNA]</scope>
    <source>
        <strain evidence="2 3">FH4-C-A2</strain>
    </source>
</reference>
<evidence type="ECO:0000256" key="1">
    <source>
        <dbReference type="SAM" id="Phobius"/>
    </source>
</evidence>
<feature type="transmembrane region" description="Helical" evidence="1">
    <location>
        <begin position="12"/>
        <end position="33"/>
    </location>
</feature>
<comment type="caution">
    <text evidence="2">The sequence shown here is derived from an EMBL/GenBank/DDBJ whole genome shotgun (WGS) entry which is preliminary data.</text>
</comment>
<evidence type="ECO:0000313" key="3">
    <source>
        <dbReference type="Proteomes" id="UP000231926"/>
    </source>
</evidence>